<dbReference type="PANTHER" id="PTHR33337">
    <property type="entry name" value="GFA DOMAIN-CONTAINING PROTEIN"/>
    <property type="match status" value="1"/>
</dbReference>
<accession>A0A7X2IJ99</accession>
<gene>
    <name evidence="6" type="ORF">GJ700_03860</name>
</gene>
<dbReference type="Proteomes" id="UP000446768">
    <property type="component" value="Unassembled WGS sequence"/>
</dbReference>
<proteinExistence type="inferred from homology"/>
<dbReference type="GO" id="GO:0016846">
    <property type="term" value="F:carbon-sulfur lyase activity"/>
    <property type="evidence" value="ECO:0007669"/>
    <property type="project" value="InterPro"/>
</dbReference>
<comment type="caution">
    <text evidence="6">The sequence shown here is derived from an EMBL/GenBank/DDBJ whole genome shotgun (WGS) entry which is preliminary data.</text>
</comment>
<dbReference type="InterPro" id="IPR006913">
    <property type="entry name" value="CENP-V/GFA"/>
</dbReference>
<name>A0A7X2IJ99_9BURK</name>
<sequence>MSGDVLHGSCLCGGVAYRADGPVKHTSHCYCTMCQKQHGAASGTYANVARASFAYERGEDLVTEYASSDHGRRGFCKVCGSTLYWRSTQSPDRIAVTLGTLDPAYTGTVQRELHTEMKPTWLPVKQT</sequence>
<evidence type="ECO:0000256" key="4">
    <source>
        <dbReference type="ARBA" id="ARBA00023239"/>
    </source>
</evidence>
<comment type="similarity">
    <text evidence="1">Belongs to the Gfa family.</text>
</comment>
<protein>
    <submittedName>
        <fullName evidence="6">GFA family protein</fullName>
    </submittedName>
</protein>
<evidence type="ECO:0000313" key="7">
    <source>
        <dbReference type="Proteomes" id="UP000446768"/>
    </source>
</evidence>
<keyword evidence="4" id="KW-0456">Lyase</keyword>
<dbReference type="RefSeq" id="WP_154371331.1">
    <property type="nucleotide sequence ID" value="NZ_WKJJ01000002.1"/>
</dbReference>
<keyword evidence="3" id="KW-0862">Zinc</keyword>
<dbReference type="PANTHER" id="PTHR33337:SF40">
    <property type="entry name" value="CENP-V_GFA DOMAIN-CONTAINING PROTEIN-RELATED"/>
    <property type="match status" value="1"/>
</dbReference>
<dbReference type="PROSITE" id="PS51891">
    <property type="entry name" value="CENP_V_GFA"/>
    <property type="match status" value="1"/>
</dbReference>
<dbReference type="SUPFAM" id="SSF51316">
    <property type="entry name" value="Mss4-like"/>
    <property type="match status" value="1"/>
</dbReference>
<evidence type="ECO:0000259" key="5">
    <source>
        <dbReference type="PROSITE" id="PS51891"/>
    </source>
</evidence>
<keyword evidence="7" id="KW-1185">Reference proteome</keyword>
<dbReference type="GO" id="GO:0046872">
    <property type="term" value="F:metal ion binding"/>
    <property type="evidence" value="ECO:0007669"/>
    <property type="project" value="UniProtKB-KW"/>
</dbReference>
<evidence type="ECO:0000256" key="3">
    <source>
        <dbReference type="ARBA" id="ARBA00022833"/>
    </source>
</evidence>
<reference evidence="6 7" key="1">
    <citation type="submission" date="2019-11" db="EMBL/GenBank/DDBJ databases">
        <title>Novel species isolated from a subtropical stream in China.</title>
        <authorList>
            <person name="Lu H."/>
        </authorList>
    </citation>
    <scope>NUCLEOTIDE SEQUENCE [LARGE SCALE GENOMIC DNA]</scope>
    <source>
        <strain evidence="6 7">FT92W</strain>
    </source>
</reference>
<evidence type="ECO:0000313" key="6">
    <source>
        <dbReference type="EMBL" id="MRV70855.1"/>
    </source>
</evidence>
<dbReference type="EMBL" id="WKJJ01000002">
    <property type="protein sequence ID" value="MRV70855.1"/>
    <property type="molecule type" value="Genomic_DNA"/>
</dbReference>
<feature type="domain" description="CENP-V/GFA" evidence="5">
    <location>
        <begin position="6"/>
        <end position="122"/>
    </location>
</feature>
<keyword evidence="2" id="KW-0479">Metal-binding</keyword>
<dbReference type="InterPro" id="IPR011057">
    <property type="entry name" value="Mss4-like_sf"/>
</dbReference>
<evidence type="ECO:0000256" key="1">
    <source>
        <dbReference type="ARBA" id="ARBA00005495"/>
    </source>
</evidence>
<organism evidence="6 7">
    <name type="scientific">Pseudoduganella rivuli</name>
    <dbReference type="NCBI Taxonomy" id="2666085"/>
    <lineage>
        <taxon>Bacteria</taxon>
        <taxon>Pseudomonadati</taxon>
        <taxon>Pseudomonadota</taxon>
        <taxon>Betaproteobacteria</taxon>
        <taxon>Burkholderiales</taxon>
        <taxon>Oxalobacteraceae</taxon>
        <taxon>Telluria group</taxon>
        <taxon>Pseudoduganella</taxon>
    </lineage>
</organism>
<dbReference type="AlphaFoldDB" id="A0A7X2IJ99"/>
<evidence type="ECO:0000256" key="2">
    <source>
        <dbReference type="ARBA" id="ARBA00022723"/>
    </source>
</evidence>
<dbReference type="Pfam" id="PF04828">
    <property type="entry name" value="GFA"/>
    <property type="match status" value="1"/>
</dbReference>
<dbReference type="Gene3D" id="3.90.1590.10">
    <property type="entry name" value="glutathione-dependent formaldehyde- activating enzyme (gfa)"/>
    <property type="match status" value="1"/>
</dbReference>